<reference evidence="2 3" key="1">
    <citation type="journal article" date="2008" name="Int. J. Syst. Evol. Microbiol.">
        <title>Description of Roseateles aquatilis sp. nov. and Roseateles terrae sp. nov., in the class Betaproteobacteria, and emended description of the genus Roseateles.</title>
        <authorList>
            <person name="Gomila M."/>
            <person name="Bowien B."/>
            <person name="Falsen E."/>
            <person name="Moore E.R."/>
            <person name="Lalucat J."/>
        </authorList>
    </citation>
    <scope>NUCLEOTIDE SEQUENCE [LARGE SCALE GENOMIC DNA]</scope>
    <source>
        <strain evidence="2 3">CCUG 48205</strain>
    </source>
</reference>
<feature type="coiled-coil region" evidence="1">
    <location>
        <begin position="147"/>
        <end position="181"/>
    </location>
</feature>
<protein>
    <submittedName>
        <fullName evidence="2">Uncharacterized protein</fullName>
    </submittedName>
</protein>
<dbReference type="PROSITE" id="PS51257">
    <property type="entry name" value="PROKAR_LIPOPROTEIN"/>
    <property type="match status" value="1"/>
</dbReference>
<dbReference type="AlphaFoldDB" id="A0A246JLJ9"/>
<keyword evidence="3" id="KW-1185">Reference proteome</keyword>
<organism evidence="2 3">
    <name type="scientific">Roseateles aquatilis</name>
    <dbReference type="NCBI Taxonomy" id="431061"/>
    <lineage>
        <taxon>Bacteria</taxon>
        <taxon>Pseudomonadati</taxon>
        <taxon>Pseudomonadota</taxon>
        <taxon>Betaproteobacteria</taxon>
        <taxon>Burkholderiales</taxon>
        <taxon>Sphaerotilaceae</taxon>
        <taxon>Roseateles</taxon>
    </lineage>
</organism>
<dbReference type="EMBL" id="NIOF01000001">
    <property type="protein sequence ID" value="OWQ93516.1"/>
    <property type="molecule type" value="Genomic_DNA"/>
</dbReference>
<accession>A0A246JLJ9</accession>
<evidence type="ECO:0000256" key="1">
    <source>
        <dbReference type="SAM" id="Coils"/>
    </source>
</evidence>
<dbReference type="OrthoDB" id="9181655at2"/>
<gene>
    <name evidence="2" type="ORF">CDN99_03350</name>
</gene>
<evidence type="ECO:0000313" key="3">
    <source>
        <dbReference type="Proteomes" id="UP000197468"/>
    </source>
</evidence>
<keyword evidence="1" id="KW-0175">Coiled coil</keyword>
<comment type="caution">
    <text evidence="2">The sequence shown here is derived from an EMBL/GenBank/DDBJ whole genome shotgun (WGS) entry which is preliminary data.</text>
</comment>
<dbReference type="RefSeq" id="WP_088382662.1">
    <property type="nucleotide sequence ID" value="NZ_NIOF01000001.1"/>
</dbReference>
<proteinExistence type="predicted"/>
<evidence type="ECO:0000313" key="2">
    <source>
        <dbReference type="EMBL" id="OWQ93516.1"/>
    </source>
</evidence>
<dbReference type="Proteomes" id="UP000197468">
    <property type="component" value="Unassembled WGS sequence"/>
</dbReference>
<sequence>MRPHAPVPEIPRRLTPHPGVVLLIALATAGCAQQPPKTVVREVRVEVPVQVPVVSPSDNAARALLQANDRLRQLSPLELAQEVAPRDDGALTPGAATQLALALMISHNNGETFRAQTLLDQVLRTNSPEANDWRALAQFLVDRVAEQRRLEDQLEKSNAAGRDLQRRLDQANQKLEALKAIERSLGGPRSAVDKP</sequence>
<name>A0A246JLJ9_9BURK</name>